<dbReference type="AlphaFoldDB" id="A0A0D6Q3E4"/>
<dbReference type="InterPro" id="IPR007312">
    <property type="entry name" value="Phosphoesterase"/>
</dbReference>
<dbReference type="GO" id="GO:0034480">
    <property type="term" value="F:phosphatidylcholine phospholipase C activity"/>
    <property type="evidence" value="ECO:0007669"/>
    <property type="project" value="UniProtKB-EC"/>
</dbReference>
<evidence type="ECO:0000313" key="4">
    <source>
        <dbReference type="EMBL" id="GAN97823.1"/>
    </source>
</evidence>
<proteinExistence type="inferred from homology"/>
<protein>
    <recommendedName>
        <fullName evidence="2">phospholipase C</fullName>
        <ecNumber evidence="2">3.1.4.3</ecNumber>
    </recommendedName>
</protein>
<dbReference type="PROSITE" id="PS51318">
    <property type="entry name" value="TAT"/>
    <property type="match status" value="1"/>
</dbReference>
<organism evidence="4 5">
    <name type="scientific">Komagataeibacter europaeus NBRC 3261</name>
    <dbReference type="NCBI Taxonomy" id="1234669"/>
    <lineage>
        <taxon>Bacteria</taxon>
        <taxon>Pseudomonadati</taxon>
        <taxon>Pseudomonadota</taxon>
        <taxon>Alphaproteobacteria</taxon>
        <taxon>Acetobacterales</taxon>
        <taxon>Acetobacteraceae</taxon>
        <taxon>Komagataeibacter</taxon>
    </lineage>
</organism>
<reference evidence="4 5" key="1">
    <citation type="submission" date="2012-11" db="EMBL/GenBank/DDBJ databases">
        <title>Whole genome sequence of Gluconacetobacter europaeus NBRC3261.</title>
        <authorList>
            <person name="Azuma Y."/>
            <person name="Higashiura N."/>
            <person name="Hirakawa H."/>
            <person name="Matsushita K."/>
        </authorList>
    </citation>
    <scope>NUCLEOTIDE SEQUENCE [LARGE SCALE GENOMIC DNA]</scope>
    <source>
        <strain evidence="4 5">NBRC 3261</strain>
    </source>
</reference>
<dbReference type="Pfam" id="PF10518">
    <property type="entry name" value="TAT_signal"/>
    <property type="match status" value="1"/>
</dbReference>
<evidence type="ECO:0000256" key="2">
    <source>
        <dbReference type="ARBA" id="ARBA00012018"/>
    </source>
</evidence>
<accession>A0A0D6Q3E4</accession>
<evidence type="ECO:0000256" key="3">
    <source>
        <dbReference type="ARBA" id="ARBA00022801"/>
    </source>
</evidence>
<dbReference type="PANTHER" id="PTHR31956">
    <property type="entry name" value="NON-SPECIFIC PHOSPHOLIPASE C4-RELATED"/>
    <property type="match status" value="1"/>
</dbReference>
<evidence type="ECO:0000313" key="5">
    <source>
        <dbReference type="Proteomes" id="UP000032675"/>
    </source>
</evidence>
<dbReference type="EMBL" id="BANI01000226">
    <property type="protein sequence ID" value="GAN97823.1"/>
    <property type="molecule type" value="Genomic_DNA"/>
</dbReference>
<comment type="similarity">
    <text evidence="1">Belongs to the bacterial phospholipase C family.</text>
</comment>
<dbReference type="InterPro" id="IPR006311">
    <property type="entry name" value="TAT_signal"/>
</dbReference>
<dbReference type="Gene3D" id="3.40.720.10">
    <property type="entry name" value="Alkaline Phosphatase, subunit A"/>
    <property type="match status" value="1"/>
</dbReference>
<dbReference type="InterPro" id="IPR019546">
    <property type="entry name" value="TAT_signal_bac_arc"/>
</dbReference>
<sequence length="418" mass="45967">MSDIANRRQFLKFSAAAAIGAALPENLKRALAVAPNRVTGTIQDVEHVVILMQENRSFDHYFGCLQGVRGYGDPRAEKLPDGSSVFAQPDGKGGHVMPFLFNTAHTSSACIASLDHSWKGTQTAWNEWDTWVPHKTAMTMGHFTRTEIPYYYALADAFTVCDAYHASIFGPTNPNRLFLFTGTNGLAVGNDGVQAIRNVDDGNWSAGMAHDRADFTPFRWATYPEKLQAAGISWRVYQEYDNFGDNPLASFAQFCNLDPRSWEYQRARMIVPGSTASGMHDTEGRYLVAAFEDDVAHGRLPQVSWIVPPAALSEHPNAPPGYGEHLISQLMDVFVRHPDVWAKTVFILNYDENDGFFDHVPPPVPALDPRHGGGTVVTDGEAYHTVPVGLGPRVPAIVVSPWTKGEGSKNPLVLRSAL</sequence>
<gene>
    <name evidence="4" type="ORF">Geu3261_0264_014</name>
</gene>
<dbReference type="NCBIfam" id="TIGR01409">
    <property type="entry name" value="TAT_signal_seq"/>
    <property type="match status" value="1"/>
</dbReference>
<evidence type="ECO:0000256" key="1">
    <source>
        <dbReference type="ARBA" id="ARBA00009717"/>
    </source>
</evidence>
<keyword evidence="3" id="KW-0378">Hydrolase</keyword>
<dbReference type="Pfam" id="PF04185">
    <property type="entry name" value="Phosphoesterase"/>
    <property type="match status" value="1"/>
</dbReference>
<dbReference type="PANTHER" id="PTHR31956:SF1">
    <property type="entry name" value="NON-SPECIFIC PHOSPHOLIPASE C1"/>
    <property type="match status" value="1"/>
</dbReference>
<dbReference type="InterPro" id="IPR017850">
    <property type="entry name" value="Alkaline_phosphatase_core_sf"/>
</dbReference>
<dbReference type="EC" id="3.1.4.3" evidence="2"/>
<name>A0A0D6Q3E4_KOMEU</name>
<dbReference type="Proteomes" id="UP000032675">
    <property type="component" value="Unassembled WGS sequence"/>
</dbReference>
<comment type="caution">
    <text evidence="4">The sequence shown here is derived from an EMBL/GenBank/DDBJ whole genome shotgun (WGS) entry which is preliminary data.</text>
</comment>